<reference evidence="2 3" key="1">
    <citation type="submission" date="2021-02" db="EMBL/GenBank/DDBJ databases">
        <title>A novel species of genus Amphritea isolated from a fishpond in China.</title>
        <authorList>
            <person name="Lu H."/>
        </authorList>
    </citation>
    <scope>NUCLEOTIDE SEQUENCE [LARGE SCALE GENOMIC DNA]</scope>
    <source>
        <strain evidence="2 3">RP18W</strain>
    </source>
</reference>
<dbReference type="RefSeq" id="WP_205213944.1">
    <property type="nucleotide sequence ID" value="NZ_JAFFZP010000024.1"/>
</dbReference>
<dbReference type="Gene3D" id="3.30.70.270">
    <property type="match status" value="1"/>
</dbReference>
<dbReference type="PROSITE" id="PS50887">
    <property type="entry name" value="GGDEF"/>
    <property type="match status" value="1"/>
</dbReference>
<evidence type="ECO:0000313" key="3">
    <source>
        <dbReference type="Proteomes" id="UP000760472"/>
    </source>
</evidence>
<accession>A0ABS2WBA8</accession>
<organism evidence="2 3">
    <name type="scientific">Amphritea pacifica</name>
    <dbReference type="NCBI Taxonomy" id="2811233"/>
    <lineage>
        <taxon>Bacteria</taxon>
        <taxon>Pseudomonadati</taxon>
        <taxon>Pseudomonadota</taxon>
        <taxon>Gammaproteobacteria</taxon>
        <taxon>Oceanospirillales</taxon>
        <taxon>Oceanospirillaceae</taxon>
        <taxon>Amphritea</taxon>
    </lineage>
</organism>
<name>A0ABS2WBA8_9GAMM</name>
<evidence type="ECO:0000313" key="2">
    <source>
        <dbReference type="EMBL" id="MBN0988627.1"/>
    </source>
</evidence>
<dbReference type="SMART" id="SM00267">
    <property type="entry name" value="GGDEF"/>
    <property type="match status" value="1"/>
</dbReference>
<dbReference type="Proteomes" id="UP000760472">
    <property type="component" value="Unassembled WGS sequence"/>
</dbReference>
<dbReference type="SUPFAM" id="SSF55073">
    <property type="entry name" value="Nucleotide cyclase"/>
    <property type="match status" value="1"/>
</dbReference>
<dbReference type="CDD" id="cd01949">
    <property type="entry name" value="GGDEF"/>
    <property type="match status" value="1"/>
</dbReference>
<dbReference type="NCBIfam" id="TIGR00254">
    <property type="entry name" value="GGDEF"/>
    <property type="match status" value="1"/>
</dbReference>
<dbReference type="PANTHER" id="PTHR46663:SF2">
    <property type="entry name" value="GGDEF DOMAIN-CONTAINING PROTEIN"/>
    <property type="match status" value="1"/>
</dbReference>
<dbReference type="PANTHER" id="PTHR46663">
    <property type="entry name" value="DIGUANYLATE CYCLASE DGCT-RELATED"/>
    <property type="match status" value="1"/>
</dbReference>
<dbReference type="EMBL" id="JAFFZP010000024">
    <property type="protein sequence ID" value="MBN0988627.1"/>
    <property type="molecule type" value="Genomic_DNA"/>
</dbReference>
<dbReference type="Pfam" id="PF00990">
    <property type="entry name" value="GGDEF"/>
    <property type="match status" value="1"/>
</dbReference>
<gene>
    <name evidence="2" type="ORF">JW498_14755</name>
</gene>
<dbReference type="InterPro" id="IPR029787">
    <property type="entry name" value="Nucleotide_cyclase"/>
</dbReference>
<sequence length="441" mass="49617">MKDDYRHLIHIKSHDELSLYELIPDVVWIFDLDKHGWWWGNQPALKFWGLSQLDELINKDLSGDTQGARDRTVQTFELAAKNGLTIDPWTTYPDGKPKTLYMKHRAVLVGPERHRAIIAYINEEVNLGETPENLLLVEAMRYTTVMVTSFTFEGEIVIENPAATEAYNHIDPKQLSGQQSAFSARFATPAEGESLLQQAISEKGGRWTHLMRTSAGLRQHTLDIRITRHPLSGDFLILMAEYDVTPLYEALNEAHEAQEELREMAHYDAVSGLPSLNFLMQHAPNFLARAERSRQQLAVMFIDLDGFKTINDSWGHDTGDQVLREIALRLSGVLRDADQIARIGGDEFIILVDDIHDENSVTTVAEKIIHRLEEKISLKDSAAISTQVRVSASIGIALFPEHGKTLEQLIKVADKAMYHVKNSGKASYAIGNNPANDLTTD</sequence>
<evidence type="ECO:0000259" key="1">
    <source>
        <dbReference type="PROSITE" id="PS50887"/>
    </source>
</evidence>
<protein>
    <submittedName>
        <fullName evidence="2">GGDEF domain-containing protein</fullName>
    </submittedName>
</protein>
<proteinExistence type="predicted"/>
<dbReference type="InterPro" id="IPR000160">
    <property type="entry name" value="GGDEF_dom"/>
</dbReference>
<dbReference type="InterPro" id="IPR043128">
    <property type="entry name" value="Rev_trsase/Diguanyl_cyclase"/>
</dbReference>
<keyword evidence="3" id="KW-1185">Reference proteome</keyword>
<comment type="caution">
    <text evidence="2">The sequence shown here is derived from an EMBL/GenBank/DDBJ whole genome shotgun (WGS) entry which is preliminary data.</text>
</comment>
<feature type="domain" description="GGDEF" evidence="1">
    <location>
        <begin position="295"/>
        <end position="433"/>
    </location>
</feature>
<dbReference type="InterPro" id="IPR052163">
    <property type="entry name" value="DGC-Regulatory_Protein"/>
</dbReference>